<comment type="caution">
    <text evidence="7">The sequence shown here is derived from an EMBL/GenBank/DDBJ whole genome shotgun (WGS) entry which is preliminary data.</text>
</comment>
<keyword evidence="5" id="KW-0732">Signal</keyword>
<accession>A0A412WGM6</accession>
<dbReference type="Pfam" id="PF13905">
    <property type="entry name" value="Thioredoxin_8"/>
    <property type="match status" value="1"/>
</dbReference>
<proteinExistence type="predicted"/>
<evidence type="ECO:0000256" key="5">
    <source>
        <dbReference type="SAM" id="SignalP"/>
    </source>
</evidence>
<dbReference type="CDD" id="cd02966">
    <property type="entry name" value="TlpA_like_family"/>
    <property type="match status" value="1"/>
</dbReference>
<keyword evidence="2" id="KW-0201">Cytochrome c-type biogenesis</keyword>
<dbReference type="AlphaFoldDB" id="A0A412WGM6"/>
<dbReference type="SUPFAM" id="SSF52833">
    <property type="entry name" value="Thioredoxin-like"/>
    <property type="match status" value="1"/>
</dbReference>
<dbReference type="EMBL" id="QSCO01000003">
    <property type="protein sequence ID" value="RGY09269.1"/>
    <property type="molecule type" value="Genomic_DNA"/>
</dbReference>
<dbReference type="InterPro" id="IPR012336">
    <property type="entry name" value="Thioredoxin-like_fold"/>
</dbReference>
<evidence type="ECO:0000313" key="10">
    <source>
        <dbReference type="Proteomes" id="UP000284434"/>
    </source>
</evidence>
<dbReference type="PANTHER" id="PTHR42852">
    <property type="entry name" value="THIOL:DISULFIDE INTERCHANGE PROTEIN DSBE"/>
    <property type="match status" value="1"/>
</dbReference>
<evidence type="ECO:0000259" key="6">
    <source>
        <dbReference type="PROSITE" id="PS51352"/>
    </source>
</evidence>
<dbReference type="Proteomes" id="UP000283426">
    <property type="component" value="Unassembled WGS sequence"/>
</dbReference>
<feature type="signal peptide" evidence="5">
    <location>
        <begin position="1"/>
        <end position="20"/>
    </location>
</feature>
<dbReference type="Proteomes" id="UP000284434">
    <property type="component" value="Unassembled WGS sequence"/>
</dbReference>
<evidence type="ECO:0000256" key="4">
    <source>
        <dbReference type="ARBA" id="ARBA00023284"/>
    </source>
</evidence>
<dbReference type="PANTHER" id="PTHR42852:SF6">
    <property type="entry name" value="THIOL:DISULFIDE INTERCHANGE PROTEIN DSBE"/>
    <property type="match status" value="1"/>
</dbReference>
<evidence type="ECO:0000256" key="1">
    <source>
        <dbReference type="ARBA" id="ARBA00004196"/>
    </source>
</evidence>
<evidence type="ECO:0000313" key="8">
    <source>
        <dbReference type="EMBL" id="RGY09269.1"/>
    </source>
</evidence>
<feature type="chain" id="PRO_5033415873" evidence="5">
    <location>
        <begin position="21"/>
        <end position="404"/>
    </location>
</feature>
<dbReference type="EMBL" id="QRYW01000018">
    <property type="protein sequence ID" value="RGV26366.1"/>
    <property type="molecule type" value="Genomic_DNA"/>
</dbReference>
<dbReference type="RefSeq" id="WP_013612749.1">
    <property type="nucleotide sequence ID" value="NZ_JADNHN010000002.1"/>
</dbReference>
<dbReference type="Pfam" id="PF14289">
    <property type="entry name" value="DUF4369"/>
    <property type="match status" value="1"/>
</dbReference>
<protein>
    <submittedName>
        <fullName evidence="7">AhpC/TSA family protein</fullName>
    </submittedName>
</protein>
<dbReference type="InterPro" id="IPR013766">
    <property type="entry name" value="Thioredoxin_domain"/>
</dbReference>
<name>A0A412WGM6_9BACT</name>
<evidence type="ECO:0000256" key="2">
    <source>
        <dbReference type="ARBA" id="ARBA00022748"/>
    </source>
</evidence>
<dbReference type="InterPro" id="IPR050553">
    <property type="entry name" value="Thioredoxin_ResA/DsbE_sf"/>
</dbReference>
<comment type="subcellular location">
    <subcellularLocation>
        <location evidence="1">Cell envelope</location>
    </subcellularLocation>
</comment>
<evidence type="ECO:0000313" key="9">
    <source>
        <dbReference type="Proteomes" id="UP000283426"/>
    </source>
</evidence>
<evidence type="ECO:0000256" key="3">
    <source>
        <dbReference type="ARBA" id="ARBA00023157"/>
    </source>
</evidence>
<reference evidence="9 10" key="1">
    <citation type="submission" date="2018-08" db="EMBL/GenBank/DDBJ databases">
        <title>A genome reference for cultivated species of the human gut microbiota.</title>
        <authorList>
            <person name="Zou Y."/>
            <person name="Xue W."/>
            <person name="Luo G."/>
        </authorList>
    </citation>
    <scope>NUCLEOTIDE SEQUENCE [LARGE SCALE GENOMIC DNA]</scope>
    <source>
        <strain evidence="7 9">AF14-6AC</strain>
        <strain evidence="8 10">OF03-11</strain>
    </source>
</reference>
<gene>
    <name evidence="7" type="ORF">DWW24_09440</name>
    <name evidence="8" type="ORF">DXA53_03015</name>
</gene>
<dbReference type="InterPro" id="IPR036249">
    <property type="entry name" value="Thioredoxin-like_sf"/>
</dbReference>
<feature type="domain" description="Thioredoxin" evidence="6">
    <location>
        <begin position="264"/>
        <end position="404"/>
    </location>
</feature>
<sequence length="404" mass="46577">MKFYLSILLCLVCLSCANQADQYIIRGSFPGLQDGMTVRLLNAETRNKDEQLLAADTVKNGRFELIGNVDAPVMCHLWISNKDIVSNKKQSRSLGTRLFLDHSAIEIRTPHFDSLYYISEYGPDDRELLTEVVGGTLQKDYMDYRQTVHANELEYHKYNSVLSTLNWDRMATPDKYTPEEYHRLYTESYRLRKEAAGRLHADRMAFIRSHRQSPLALYVAGEMISKSFSVPATDLEEILARNCHISDTARAARFCRQAEQARYFCKDIHYPDVPLHTPTFDTTLLSAHIRPGHVMLIDCWASWCGPCRAAIPAVKALYDKYDRDRFDVISISLDSKKEDWQKALEEEKMPWPQFIAGNRGYEQLTLRYNINSIPNLILIDDKGQVVCNTFSPEEISIELEEILR</sequence>
<keyword evidence="4" id="KW-0676">Redox-active center</keyword>
<dbReference type="Gene3D" id="3.40.30.10">
    <property type="entry name" value="Glutaredoxin"/>
    <property type="match status" value="1"/>
</dbReference>
<dbReference type="GO" id="GO:0030313">
    <property type="term" value="C:cell envelope"/>
    <property type="evidence" value="ECO:0007669"/>
    <property type="project" value="UniProtKB-SubCell"/>
</dbReference>
<dbReference type="PROSITE" id="PS51352">
    <property type="entry name" value="THIOREDOXIN_2"/>
    <property type="match status" value="1"/>
</dbReference>
<dbReference type="InterPro" id="IPR025380">
    <property type="entry name" value="DUF4369"/>
</dbReference>
<dbReference type="GO" id="GO:0017004">
    <property type="term" value="P:cytochrome complex assembly"/>
    <property type="evidence" value="ECO:0007669"/>
    <property type="project" value="UniProtKB-KW"/>
</dbReference>
<evidence type="ECO:0000313" key="7">
    <source>
        <dbReference type="EMBL" id="RGV26366.1"/>
    </source>
</evidence>
<organism evidence="7 9">
    <name type="scientific">Odoribacter splanchnicus</name>
    <dbReference type="NCBI Taxonomy" id="28118"/>
    <lineage>
        <taxon>Bacteria</taxon>
        <taxon>Pseudomonadati</taxon>
        <taxon>Bacteroidota</taxon>
        <taxon>Bacteroidia</taxon>
        <taxon>Bacteroidales</taxon>
        <taxon>Odoribacteraceae</taxon>
        <taxon>Odoribacter</taxon>
    </lineage>
</organism>
<keyword evidence="3" id="KW-1015">Disulfide bond</keyword>